<dbReference type="OrthoDB" id="4330282at2"/>
<protein>
    <submittedName>
        <fullName evidence="3">Uncharacterized protein</fullName>
    </submittedName>
</protein>
<organism evidence="3 4">
    <name type="scientific">Streptomyces triticagri</name>
    <dbReference type="NCBI Taxonomy" id="2293568"/>
    <lineage>
        <taxon>Bacteria</taxon>
        <taxon>Bacillati</taxon>
        <taxon>Actinomycetota</taxon>
        <taxon>Actinomycetes</taxon>
        <taxon>Kitasatosporales</taxon>
        <taxon>Streptomycetaceae</taxon>
        <taxon>Streptomyces</taxon>
    </lineage>
</organism>
<comment type="caution">
    <text evidence="3">The sequence shown here is derived from an EMBL/GenBank/DDBJ whole genome shotgun (WGS) entry which is preliminary data.</text>
</comment>
<keyword evidence="2" id="KW-0812">Transmembrane</keyword>
<accession>A0A372M5G1</accession>
<gene>
    <name evidence="3" type="ORF">DY218_13775</name>
</gene>
<feature type="compositionally biased region" description="Polar residues" evidence="1">
    <location>
        <begin position="82"/>
        <end position="91"/>
    </location>
</feature>
<evidence type="ECO:0000313" key="3">
    <source>
        <dbReference type="EMBL" id="RFU86182.1"/>
    </source>
</evidence>
<feature type="region of interest" description="Disordered" evidence="1">
    <location>
        <begin position="53"/>
        <end position="91"/>
    </location>
</feature>
<reference evidence="3 4" key="1">
    <citation type="submission" date="2018-08" db="EMBL/GenBank/DDBJ databases">
        <title>Isolation, diversity and antifungal activity of Actinobacteria from wheat.</title>
        <authorList>
            <person name="Han C."/>
        </authorList>
    </citation>
    <scope>NUCLEOTIDE SEQUENCE [LARGE SCALE GENOMIC DNA]</scope>
    <source>
        <strain evidence="3 4">NEAU-YY421</strain>
    </source>
</reference>
<dbReference type="AlphaFoldDB" id="A0A372M5G1"/>
<dbReference type="RefSeq" id="WP_128556274.1">
    <property type="nucleotide sequence ID" value="NZ_QUAK01000075.1"/>
</dbReference>
<evidence type="ECO:0000313" key="4">
    <source>
        <dbReference type="Proteomes" id="UP000263094"/>
    </source>
</evidence>
<proteinExistence type="predicted"/>
<feature type="compositionally biased region" description="Basic residues" evidence="1">
    <location>
        <begin position="61"/>
        <end position="80"/>
    </location>
</feature>
<sequence length="127" mass="13941">MTHTQRARIALHGTATTCLAFVAVQYALYGPWPIAVLFGLASLAPIDAAVRETERPAGPRTRPHPHTATRTLASRRRHNASAHPTTDEASVDHTVTQLNTACCERWWTALGTDHDPTCHNQQRRSAA</sequence>
<keyword evidence="4" id="KW-1185">Reference proteome</keyword>
<dbReference type="Proteomes" id="UP000263094">
    <property type="component" value="Unassembled WGS sequence"/>
</dbReference>
<name>A0A372M5G1_9ACTN</name>
<feature type="transmembrane region" description="Helical" evidence="2">
    <location>
        <begin position="9"/>
        <end position="28"/>
    </location>
</feature>
<dbReference type="EMBL" id="QUAK01000075">
    <property type="protein sequence ID" value="RFU86182.1"/>
    <property type="molecule type" value="Genomic_DNA"/>
</dbReference>
<evidence type="ECO:0000256" key="1">
    <source>
        <dbReference type="SAM" id="MobiDB-lite"/>
    </source>
</evidence>
<keyword evidence="2" id="KW-1133">Transmembrane helix</keyword>
<evidence type="ECO:0000256" key="2">
    <source>
        <dbReference type="SAM" id="Phobius"/>
    </source>
</evidence>
<keyword evidence="2" id="KW-0472">Membrane</keyword>